<keyword evidence="4" id="KW-1185">Reference proteome</keyword>
<dbReference type="Gene3D" id="1.10.287.110">
    <property type="entry name" value="DnaJ domain"/>
    <property type="match status" value="1"/>
</dbReference>
<evidence type="ECO:0000313" key="3">
    <source>
        <dbReference type="EMBL" id="CUS11829.1"/>
    </source>
</evidence>
<dbReference type="GO" id="GO:0005634">
    <property type="term" value="C:nucleus"/>
    <property type="evidence" value="ECO:0007669"/>
    <property type="project" value="TreeGrafter"/>
</dbReference>
<feature type="region of interest" description="Disordered" evidence="1">
    <location>
        <begin position="221"/>
        <end position="370"/>
    </location>
</feature>
<gene>
    <name evidence="3" type="ORF">GSTUAT00004086001</name>
</gene>
<dbReference type="InterPro" id="IPR001623">
    <property type="entry name" value="DnaJ_domain"/>
</dbReference>
<dbReference type="EMBL" id="LN891011">
    <property type="protein sequence ID" value="CUS11829.1"/>
    <property type="molecule type" value="Genomic_DNA"/>
</dbReference>
<organism evidence="3 4">
    <name type="scientific">Tuber aestivum</name>
    <name type="common">summer truffle</name>
    <dbReference type="NCBI Taxonomy" id="59557"/>
    <lineage>
        <taxon>Eukaryota</taxon>
        <taxon>Fungi</taxon>
        <taxon>Dikarya</taxon>
        <taxon>Ascomycota</taxon>
        <taxon>Pezizomycotina</taxon>
        <taxon>Pezizomycetes</taxon>
        <taxon>Pezizales</taxon>
        <taxon>Tuberaceae</taxon>
        <taxon>Tuber</taxon>
    </lineage>
</organism>
<feature type="compositionally biased region" description="Basic and acidic residues" evidence="1">
    <location>
        <begin position="221"/>
        <end position="234"/>
    </location>
</feature>
<protein>
    <recommendedName>
        <fullName evidence="2">J domain-containing protein</fullName>
    </recommendedName>
</protein>
<dbReference type="FunFam" id="1.10.287.110:FF:000110">
    <property type="entry name" value="DnaJ domain protein (AFU_orthologue AFUA_2G13210)"/>
    <property type="match status" value="1"/>
</dbReference>
<accession>A0A292PWA5</accession>
<evidence type="ECO:0000256" key="1">
    <source>
        <dbReference type="SAM" id="MobiDB-lite"/>
    </source>
</evidence>
<dbReference type="PROSITE" id="PS50076">
    <property type="entry name" value="DNAJ_2"/>
    <property type="match status" value="1"/>
</dbReference>
<dbReference type="Pfam" id="PF00226">
    <property type="entry name" value="DnaJ"/>
    <property type="match status" value="1"/>
</dbReference>
<dbReference type="Proteomes" id="UP001412239">
    <property type="component" value="Unassembled WGS sequence"/>
</dbReference>
<dbReference type="InterPro" id="IPR052594">
    <property type="entry name" value="J_domain-containing_protein"/>
</dbReference>
<reference evidence="3" key="1">
    <citation type="submission" date="2015-10" db="EMBL/GenBank/DDBJ databases">
        <authorList>
            <person name="Regsiter A."/>
            <person name="william w."/>
        </authorList>
    </citation>
    <scope>NUCLEOTIDE SEQUENCE</scope>
    <source>
        <strain evidence="3">Montdore</strain>
    </source>
</reference>
<dbReference type="PANTHER" id="PTHR44144:SF1">
    <property type="entry name" value="DNAJ HOMOLOG SUBFAMILY C MEMBER 9"/>
    <property type="match status" value="1"/>
</dbReference>
<evidence type="ECO:0000313" key="4">
    <source>
        <dbReference type="Proteomes" id="UP001412239"/>
    </source>
</evidence>
<evidence type="ECO:0000259" key="2">
    <source>
        <dbReference type="PROSITE" id="PS50076"/>
    </source>
</evidence>
<proteinExistence type="predicted"/>
<dbReference type="Pfam" id="PF23302">
    <property type="entry name" value="HTH_DNAJC9"/>
    <property type="match status" value="1"/>
</dbReference>
<dbReference type="SUPFAM" id="SSF46565">
    <property type="entry name" value="Chaperone J-domain"/>
    <property type="match status" value="1"/>
</dbReference>
<dbReference type="PRINTS" id="PR00625">
    <property type="entry name" value="JDOMAIN"/>
</dbReference>
<dbReference type="CDD" id="cd06257">
    <property type="entry name" value="DnaJ"/>
    <property type="match status" value="1"/>
</dbReference>
<dbReference type="SMART" id="SM00271">
    <property type="entry name" value="DnaJ"/>
    <property type="match status" value="1"/>
</dbReference>
<feature type="compositionally biased region" description="Low complexity" evidence="1">
    <location>
        <begin position="1"/>
        <end position="11"/>
    </location>
</feature>
<dbReference type="AlphaFoldDB" id="A0A292PWA5"/>
<feature type="compositionally biased region" description="Basic residues" evidence="1">
    <location>
        <begin position="288"/>
        <end position="304"/>
    </location>
</feature>
<dbReference type="InterPro" id="IPR036869">
    <property type="entry name" value="J_dom_sf"/>
</dbReference>
<feature type="compositionally biased region" description="Basic and acidic residues" evidence="1">
    <location>
        <begin position="332"/>
        <end position="357"/>
    </location>
</feature>
<dbReference type="GO" id="GO:0031072">
    <property type="term" value="F:heat shock protein binding"/>
    <property type="evidence" value="ECO:0007669"/>
    <property type="project" value="TreeGrafter"/>
</dbReference>
<feature type="domain" description="J" evidence="2">
    <location>
        <begin position="19"/>
        <end position="86"/>
    </location>
</feature>
<dbReference type="PANTHER" id="PTHR44144">
    <property type="entry name" value="DNAJ HOMOLOG SUBFAMILY C MEMBER 9"/>
    <property type="match status" value="1"/>
</dbReference>
<name>A0A292PWA5_9PEZI</name>
<dbReference type="GO" id="GO:0005737">
    <property type="term" value="C:cytoplasm"/>
    <property type="evidence" value="ECO:0007669"/>
    <property type="project" value="TreeGrafter"/>
</dbReference>
<sequence>MSDSESSSGSGTPPPITKSPYEILGVPTTSTDAEIRSAYRKLALTVHPDKVPEGERDAAKVAFQELTFAYGVLSDETRRKRFDETGSTSETAEGGFDWKAFYKAQMADLITTESLRKFKEEYQGSEEEKQAVIAAYQASEGSMDKIFESVMCSDVLEDEERFREIINEALDAGQIKSFRNFTHENKASKKRRRTKAEAERREAEAYAKELGIHDELFSNGKAKAEDVENGHVEEAGAADKGSKKLKGRKAKKADAAEDDISGLRNLIQKRSNNRMEEMMSNLEAKYLPKPKAKKKATTNSKRKKATDPDDEDEEAEVAPPEPTEEQFIAARARVEGSKKGKSTKEAKGKTKAAKEDGADTGLRRSKRVKR</sequence>
<feature type="region of interest" description="Disordered" evidence="1">
    <location>
        <begin position="1"/>
        <end position="27"/>
    </location>
</feature>
<dbReference type="InterPro" id="IPR056453">
    <property type="entry name" value="HTH_DNAJC9"/>
</dbReference>